<dbReference type="CDD" id="cd14798">
    <property type="entry name" value="RX-CC_like"/>
    <property type="match status" value="1"/>
</dbReference>
<evidence type="ECO:0000256" key="1">
    <source>
        <dbReference type="ARBA" id="ARBA00008894"/>
    </source>
</evidence>
<evidence type="ECO:0000256" key="4">
    <source>
        <dbReference type="ARBA" id="ARBA00022741"/>
    </source>
</evidence>
<keyword evidence="4" id="KW-0547">Nucleotide-binding</keyword>
<dbReference type="InterPro" id="IPR044974">
    <property type="entry name" value="Disease_R_plants"/>
</dbReference>
<dbReference type="AlphaFoldDB" id="A0A0E0L898"/>
<dbReference type="InterPro" id="IPR055414">
    <property type="entry name" value="LRR_R13L4/SHOC2-like"/>
</dbReference>
<proteinExistence type="inferred from homology"/>
<dbReference type="PANTHER" id="PTHR23155">
    <property type="entry name" value="DISEASE RESISTANCE PROTEIN RP"/>
    <property type="match status" value="1"/>
</dbReference>
<dbReference type="InterPro" id="IPR041118">
    <property type="entry name" value="Rx_N"/>
</dbReference>
<keyword evidence="5" id="KW-0611">Plant defense</keyword>
<dbReference type="eggNOG" id="KOG4658">
    <property type="taxonomic scope" value="Eukaryota"/>
</dbReference>
<evidence type="ECO:0000313" key="12">
    <source>
        <dbReference type="Proteomes" id="UP000026962"/>
    </source>
</evidence>
<dbReference type="Gene3D" id="3.40.50.300">
    <property type="entry name" value="P-loop containing nucleotide triphosphate hydrolases"/>
    <property type="match status" value="1"/>
</dbReference>
<dbReference type="PANTHER" id="PTHR23155:SF1028">
    <property type="entry name" value="OS08G0174800 PROTEIN"/>
    <property type="match status" value="1"/>
</dbReference>
<evidence type="ECO:0000256" key="5">
    <source>
        <dbReference type="ARBA" id="ARBA00022821"/>
    </source>
</evidence>
<dbReference type="InterPro" id="IPR058922">
    <property type="entry name" value="WHD_DRP"/>
</dbReference>
<reference evidence="11" key="1">
    <citation type="submission" date="2015-04" db="UniProtKB">
        <authorList>
            <consortium name="EnsemblPlants"/>
        </authorList>
    </citation>
    <scope>IDENTIFICATION</scope>
</reference>
<dbReference type="InterPro" id="IPR002182">
    <property type="entry name" value="NB-ARC"/>
</dbReference>
<dbReference type="SUPFAM" id="SSF52058">
    <property type="entry name" value="L domain-like"/>
    <property type="match status" value="1"/>
</dbReference>
<evidence type="ECO:0000256" key="2">
    <source>
        <dbReference type="ARBA" id="ARBA00022614"/>
    </source>
</evidence>
<feature type="domain" description="Disease resistance N-terminal" evidence="8">
    <location>
        <begin position="12"/>
        <end position="92"/>
    </location>
</feature>
<accession>A0A0E0L898</accession>
<keyword evidence="3" id="KW-0677">Repeat</keyword>
<dbReference type="Pfam" id="PF23598">
    <property type="entry name" value="LRR_14"/>
    <property type="match status" value="1"/>
</dbReference>
<dbReference type="Gene3D" id="3.80.10.10">
    <property type="entry name" value="Ribonuclease Inhibitor"/>
    <property type="match status" value="1"/>
</dbReference>
<evidence type="ECO:0000256" key="6">
    <source>
        <dbReference type="ARBA" id="ARBA00023054"/>
    </source>
</evidence>
<feature type="domain" description="Disease resistance R13L4/SHOC-2-like LRR" evidence="10">
    <location>
        <begin position="558"/>
        <end position="921"/>
    </location>
</feature>
<keyword evidence="6" id="KW-0175">Coiled coil</keyword>
<dbReference type="Gene3D" id="1.10.8.430">
    <property type="entry name" value="Helical domain of apoptotic protease-activating factors"/>
    <property type="match status" value="1"/>
</dbReference>
<dbReference type="STRING" id="4537.A0A0E0L898"/>
<evidence type="ECO:0000259" key="7">
    <source>
        <dbReference type="Pfam" id="PF00931"/>
    </source>
</evidence>
<dbReference type="Gene3D" id="1.10.10.10">
    <property type="entry name" value="Winged helix-like DNA-binding domain superfamily/Winged helix DNA-binding domain"/>
    <property type="match status" value="1"/>
</dbReference>
<keyword evidence="2" id="KW-0433">Leucine-rich repeat</keyword>
<feature type="domain" description="Disease resistance protein winged helix" evidence="9">
    <location>
        <begin position="437"/>
        <end position="505"/>
    </location>
</feature>
<dbReference type="GO" id="GO:0002758">
    <property type="term" value="P:innate immune response-activating signaling pathway"/>
    <property type="evidence" value="ECO:0007669"/>
    <property type="project" value="UniProtKB-ARBA"/>
</dbReference>
<sequence>MEGVLVSAATGVMNSVLAKLAAFLGDEYKHAKGVRDDLVFLQSELSAMNIVLQKLADVDELDELSRDWRDRVRDLAYDIEDCIDLSIHRLRGGAGAGESGLAAKAARMAKKIVSFRQIASQIQKLKARVVEVNERRNRYTLPGLVSTSSDAASSSKVDVRLCALWKETEQLVGIDGPRDDIISRLEQKESSAATAQHDVRMVSIVGCAGLGKTTLAKQVYDKIKEKFGCKAFVSVSQKPNIKELLTNISTQVGKSTNTSDDVANLVDNLRDYLKQKRYIVVVDDIWKPEPWNFIGEALVKTSPGSIIILTTRVKEVAMSSSSSHGGFVYPMKHLDDAHSKRLFYKRIFDCEEQCPPEFEQASKEILERCDGIPLAIISISSFLADRQSLYHWNEVKKIISSPLPGNKHLETMQSVLALSYYNLPHDLRSCLLYLSSFPEDCVIAKDHLVSRWIAEGFINARPGESLYEAGLRYFNLLINRSLIQPWGEYGEVMSCRVHDVILNFIVSKSVEENFMTLLDPSGLVPLQHSNCCKVRRMSLQGSCSLEKFASSMKSIKPHVRSLACSMDGTGLHPLSEFKVARVLHLEGCQSLTNNHLANIEKLVHLRYLSIRGTGVSVLPANIGRLQHLETLDITRTRVKELPPSIVLLQRLARLFVSEDVKFPAEGVSKIQALELLTCLSVFNQPESFLMELGELTKLRALDVLWDLHHIGYSDEVQGDEREKSYEKIFTSSLNALDRHNLHSLYLLVGKDTDRFLFDSWFPALKNLRKLCIINGGERTTIPGWIRLAAKLEQLELTRVFVTQEDLQMFGDLKALESLDLFSSDTRGSWLTVSNHGFRRLKSARISNVLFMPDSMPNLKDLHIDIRLDEVGENDSVFQHLPSTLCRVDALICGNPPLRDAVSKLEEKILNVANTHPNRPTLTTETYIEEDKRWSNEKQKPQ</sequence>
<evidence type="ECO:0000313" key="11">
    <source>
        <dbReference type="EnsemblPlants" id="OPUNC06G04080.1"/>
    </source>
</evidence>
<dbReference type="Pfam" id="PF18052">
    <property type="entry name" value="Rx_N"/>
    <property type="match status" value="1"/>
</dbReference>
<dbReference type="GO" id="GO:0009626">
    <property type="term" value="P:plant-type hypersensitive response"/>
    <property type="evidence" value="ECO:0007669"/>
    <property type="project" value="UniProtKB-ARBA"/>
</dbReference>
<dbReference type="GO" id="GO:0042742">
    <property type="term" value="P:defense response to bacterium"/>
    <property type="evidence" value="ECO:0007669"/>
    <property type="project" value="UniProtKB-ARBA"/>
</dbReference>
<dbReference type="GO" id="GO:0043531">
    <property type="term" value="F:ADP binding"/>
    <property type="evidence" value="ECO:0007669"/>
    <property type="project" value="InterPro"/>
</dbReference>
<name>A0A0E0L898_ORYPU</name>
<keyword evidence="12" id="KW-1185">Reference proteome</keyword>
<organism evidence="11">
    <name type="scientific">Oryza punctata</name>
    <name type="common">Red rice</name>
    <dbReference type="NCBI Taxonomy" id="4537"/>
    <lineage>
        <taxon>Eukaryota</taxon>
        <taxon>Viridiplantae</taxon>
        <taxon>Streptophyta</taxon>
        <taxon>Embryophyta</taxon>
        <taxon>Tracheophyta</taxon>
        <taxon>Spermatophyta</taxon>
        <taxon>Magnoliopsida</taxon>
        <taxon>Liliopsida</taxon>
        <taxon>Poales</taxon>
        <taxon>Poaceae</taxon>
        <taxon>BOP clade</taxon>
        <taxon>Oryzoideae</taxon>
        <taxon>Oryzeae</taxon>
        <taxon>Oryzinae</taxon>
        <taxon>Oryza</taxon>
    </lineage>
</organism>
<dbReference type="Gramene" id="OPUNC06G04080.1">
    <property type="protein sequence ID" value="OPUNC06G04080.1"/>
    <property type="gene ID" value="OPUNC06G04080"/>
</dbReference>
<dbReference type="PRINTS" id="PR00364">
    <property type="entry name" value="DISEASERSIST"/>
</dbReference>
<dbReference type="OMA" id="DVNISMA"/>
<comment type="similarity">
    <text evidence="1">Belongs to the disease resistance NB-LRR family.</text>
</comment>
<dbReference type="InterPro" id="IPR027417">
    <property type="entry name" value="P-loop_NTPase"/>
</dbReference>
<dbReference type="SUPFAM" id="SSF52540">
    <property type="entry name" value="P-loop containing nucleoside triphosphate hydrolases"/>
    <property type="match status" value="1"/>
</dbReference>
<feature type="domain" description="NB-ARC" evidence="7">
    <location>
        <begin position="196"/>
        <end position="349"/>
    </location>
</feature>
<dbReference type="InterPro" id="IPR036388">
    <property type="entry name" value="WH-like_DNA-bd_sf"/>
</dbReference>
<dbReference type="HOGENOM" id="CLU_000837_25_0_1"/>
<dbReference type="Gene3D" id="1.20.5.4130">
    <property type="match status" value="1"/>
</dbReference>
<evidence type="ECO:0000256" key="3">
    <source>
        <dbReference type="ARBA" id="ARBA00022737"/>
    </source>
</evidence>
<dbReference type="Pfam" id="PF23559">
    <property type="entry name" value="WHD_DRP"/>
    <property type="match status" value="1"/>
</dbReference>
<dbReference type="InterPro" id="IPR038005">
    <property type="entry name" value="RX-like_CC"/>
</dbReference>
<dbReference type="InterPro" id="IPR042197">
    <property type="entry name" value="Apaf_helical"/>
</dbReference>
<evidence type="ECO:0008006" key="13">
    <source>
        <dbReference type="Google" id="ProtNLM"/>
    </source>
</evidence>
<dbReference type="FunFam" id="1.10.10.10:FF:000322">
    <property type="entry name" value="Probable disease resistance protein At1g63360"/>
    <property type="match status" value="1"/>
</dbReference>
<evidence type="ECO:0000259" key="9">
    <source>
        <dbReference type="Pfam" id="PF23559"/>
    </source>
</evidence>
<dbReference type="EnsemblPlants" id="OPUNC06G04080.1">
    <property type="protein sequence ID" value="OPUNC06G04080.1"/>
    <property type="gene ID" value="OPUNC06G04080"/>
</dbReference>
<dbReference type="Pfam" id="PF00931">
    <property type="entry name" value="NB-ARC"/>
    <property type="match status" value="1"/>
</dbReference>
<evidence type="ECO:0000259" key="8">
    <source>
        <dbReference type="Pfam" id="PF18052"/>
    </source>
</evidence>
<dbReference type="InterPro" id="IPR032675">
    <property type="entry name" value="LRR_dom_sf"/>
</dbReference>
<dbReference type="Proteomes" id="UP000026962">
    <property type="component" value="Chromosome 6"/>
</dbReference>
<reference evidence="11" key="2">
    <citation type="submission" date="2018-05" db="EMBL/GenBank/DDBJ databases">
        <title>OpunRS2 (Oryza punctata Reference Sequence Version 2).</title>
        <authorList>
            <person name="Zhang J."/>
            <person name="Kudrna D."/>
            <person name="Lee S."/>
            <person name="Talag J."/>
            <person name="Welchert J."/>
            <person name="Wing R.A."/>
        </authorList>
    </citation>
    <scope>NUCLEOTIDE SEQUENCE [LARGE SCALE GENOMIC DNA]</scope>
</reference>
<evidence type="ECO:0000259" key="10">
    <source>
        <dbReference type="Pfam" id="PF23598"/>
    </source>
</evidence>
<protein>
    <recommendedName>
        <fullName evidence="13">AAA+ ATPase domain-containing protein</fullName>
    </recommendedName>
</protein>